<evidence type="ECO:0000313" key="1">
    <source>
        <dbReference type="EMBL" id="CEG45454.1"/>
    </source>
</evidence>
<keyword evidence="2" id="KW-1185">Reference proteome</keyword>
<protein>
    <submittedName>
        <fullName evidence="1">Uncharacterized protein</fullName>
    </submittedName>
</protein>
<reference evidence="2" key="1">
    <citation type="submission" date="2014-09" db="EMBL/GenBank/DDBJ databases">
        <authorList>
            <person name="Sharma Rahul"/>
            <person name="Thines Marco"/>
        </authorList>
    </citation>
    <scope>NUCLEOTIDE SEQUENCE [LARGE SCALE GENOMIC DNA]</scope>
</reference>
<proteinExistence type="predicted"/>
<accession>A0A0P1AUX1</accession>
<sequence length="116" mass="13356">MAKRIRFDTCEQHEQCQRVQQSAETRSQIHEKFTTIPVCDQEVLLSRSVPSPVRQPLGAKQLHMKVCETNLVEVTTISTIEIDNSTKKAFGQAYEKDPLYAEMWSGANQLWFDVKK</sequence>
<organism evidence="1 2">
    <name type="scientific">Plasmopara halstedii</name>
    <name type="common">Downy mildew of sunflower</name>
    <dbReference type="NCBI Taxonomy" id="4781"/>
    <lineage>
        <taxon>Eukaryota</taxon>
        <taxon>Sar</taxon>
        <taxon>Stramenopiles</taxon>
        <taxon>Oomycota</taxon>
        <taxon>Peronosporomycetes</taxon>
        <taxon>Peronosporales</taxon>
        <taxon>Peronosporaceae</taxon>
        <taxon>Plasmopara</taxon>
    </lineage>
</organism>
<name>A0A0P1AUX1_PLAHL</name>
<dbReference type="AlphaFoldDB" id="A0A0P1AUX1"/>
<dbReference type="OrthoDB" id="10502510at2759"/>
<dbReference type="Proteomes" id="UP000054928">
    <property type="component" value="Unassembled WGS sequence"/>
</dbReference>
<dbReference type="RefSeq" id="XP_024581823.1">
    <property type="nucleotide sequence ID" value="XM_024716200.1"/>
</dbReference>
<evidence type="ECO:0000313" key="2">
    <source>
        <dbReference type="Proteomes" id="UP000054928"/>
    </source>
</evidence>
<dbReference type="GeneID" id="36396803"/>
<dbReference type="EMBL" id="CCYD01001572">
    <property type="protein sequence ID" value="CEG45454.1"/>
    <property type="molecule type" value="Genomic_DNA"/>
</dbReference>